<feature type="region of interest" description="Disordered" evidence="2">
    <location>
        <begin position="108"/>
        <end position="247"/>
    </location>
</feature>
<keyword evidence="1" id="KW-0732">Signal</keyword>
<evidence type="ECO:0000256" key="1">
    <source>
        <dbReference type="ARBA" id="ARBA00022729"/>
    </source>
</evidence>
<feature type="domain" description="Glycine-rich" evidence="4">
    <location>
        <begin position="43"/>
        <end position="257"/>
    </location>
</feature>
<comment type="caution">
    <text evidence="5">The sequence shown here is derived from an EMBL/GenBank/DDBJ whole genome shotgun (WGS) entry which is preliminary data.</text>
</comment>
<evidence type="ECO:0000256" key="3">
    <source>
        <dbReference type="SAM" id="Phobius"/>
    </source>
</evidence>
<protein>
    <submittedName>
        <fullName evidence="5">Putative secreted protein (Por secretion system target)</fullName>
    </submittedName>
</protein>
<keyword evidence="3" id="KW-1133">Transmembrane helix</keyword>
<dbReference type="NCBIfam" id="TIGR04183">
    <property type="entry name" value="Por_Secre_tail"/>
    <property type="match status" value="1"/>
</dbReference>
<feature type="transmembrane region" description="Helical" evidence="3">
    <location>
        <begin position="16"/>
        <end position="37"/>
    </location>
</feature>
<evidence type="ECO:0000259" key="4">
    <source>
        <dbReference type="Pfam" id="PF21722"/>
    </source>
</evidence>
<organism evidence="5 6">
    <name type="scientific">Flavobacterium dankookense</name>
    <dbReference type="NCBI Taxonomy" id="706186"/>
    <lineage>
        <taxon>Bacteria</taxon>
        <taxon>Pseudomonadati</taxon>
        <taxon>Bacteroidota</taxon>
        <taxon>Flavobacteriia</taxon>
        <taxon>Flavobacteriales</taxon>
        <taxon>Flavobacteriaceae</taxon>
        <taxon>Flavobacterium</taxon>
    </lineage>
</organism>
<feature type="compositionally biased region" description="Gly residues" evidence="2">
    <location>
        <begin position="178"/>
        <end position="213"/>
    </location>
</feature>
<dbReference type="Proteomes" id="UP000295260">
    <property type="component" value="Unassembled WGS sequence"/>
</dbReference>
<sequence>MKYITNRIFIIQQTNFSLLINYILLFLFGLFGVSALGQTQTYTSSGSFTVPAGVTTVRVQAWGGGGGGGGVNGSNSQTRAGGGGGGGTYTNNNTVSVNPLGSAITVTVGLGGQGGDDNSDGSTGGTSTFASASPVTAVGGNGGQSADGSPQYGNGGAVRVGVTNDGGAGSAGTSTSGGRSGAGGGGAGSSGDGGNASGTTGGSGGSGGGGAGANGRTDNGDGADASNLAAGGAGGRSTSNTDRDGGNGFRGQVIVTYTCPTYSLTSSPTGNNICTTAGTSTVITLTGSAVSLPVGNYTVTYNRSLPNASGLTATMSVTTAGTGTFTAVGFTSAGNSTITITNLASGGCTNSIGSLNTVVINVTLGATAAAGTAISTCYTSGGINITAGSTATNNSGITWTSSGTGSFTDANSLTLCEYTPSVDDIAAGFVTLTLTASGNSPCGDVTSTKILSLYSSPSTTGVSICQGASGSLTSAALSGGALQLNGTWAATPNAARPDTGDNSTTCDFSYSGGADIRNYTATNFQVSTTGSYTFTMTQNNAYDGMGYIVSGNFTPGSCSTGTFIRRDDDGGPDDEPQITTNLTAGVVYTLISTTYSTSSGTYIGDYQWTITPPSGGKLLPVVEWYTASSGGTLLGTGTSFNPVGVAGSGLSNTNTSGTTTFYAANSLNASCARTATTFEILTNVTYYADADADGFGDASISQVSCTGAPIMAGGNPGVTNSTDCNDADGTKNAQFPFYADNDGDGFGVGSLINVCAIDALTPPTGYSLNNTDCDDINIAINETFPFYVDADTDGFGVGSLVDVCAVDALTPPIGYSLNNTDCDDTNLLINATFPFYVDADQDGFGVGSLVDVCAVDALSPPVGFSLNNTDCDDSNVAIYQLGDFYVDADGDNYSTSATTIELCYGATEPVGYSMVSLGIDCDDTNVAIYQLGDFYVDADDDNYSTSGTTIELCYGATEPAGYSLLNLGLDCDDTIAAVNPGMAEIPYDGLDNDCDGNLDNGFPLFTSTMLNCGSTLSNIGSFISCLGTANAVEYKFEITGPNGTVTIDRNVHYFSLTQLANYQYATTYSVRVMLRRAGQTNFVGYYGDACLYSTPPVTSPVGGVGSTQLQSYCGESLPTLATLIATTSLPGVTQYRFRVTNTETGTVQTLDRNLHWFSLTMLNEFHYGTTYLVDVAVRTTAPFPAEPSFGAPCTVTTPALPSLTAYCDSVVPNKGIIIPTSSLNRATLYRFEVTRYADETLETILSTQQIDRTKHWFNFNLVTDYVPNGIYGVRVSVMTSGSFPGSSVLGQFLYGDACIIMSPNIAREATPVATSRFEAVGYPNPYDYEFGIKLDTTSDSMISIRVYDMIGKLIEQREVAPTDIPVQAIGERYPTGVYNVVVSQDGNAKSLRMIKR</sequence>
<feature type="compositionally biased region" description="Gly residues" evidence="2">
    <location>
        <begin position="153"/>
        <end position="170"/>
    </location>
</feature>
<evidence type="ECO:0000313" key="6">
    <source>
        <dbReference type="Proteomes" id="UP000295260"/>
    </source>
</evidence>
<dbReference type="RefSeq" id="WP_133531502.1">
    <property type="nucleotide sequence ID" value="NZ_SNXR01000002.1"/>
</dbReference>
<dbReference type="InterPro" id="IPR021655">
    <property type="entry name" value="Put_metal-bd"/>
</dbReference>
<dbReference type="InterPro" id="IPR049304">
    <property type="entry name" value="Gly_rich_dom"/>
</dbReference>
<keyword evidence="6" id="KW-1185">Reference proteome</keyword>
<dbReference type="Pfam" id="PF11617">
    <property type="entry name" value="Cu-binding_MopE"/>
    <property type="match status" value="4"/>
</dbReference>
<accession>A0A4R6QGG7</accession>
<keyword evidence="3" id="KW-0472">Membrane</keyword>
<feature type="region of interest" description="Disordered" evidence="2">
    <location>
        <begin position="66"/>
        <end position="94"/>
    </location>
</feature>
<reference evidence="5 6" key="1">
    <citation type="submission" date="2019-03" db="EMBL/GenBank/DDBJ databases">
        <title>Genomic Encyclopedia of Archaeal and Bacterial Type Strains, Phase II (KMG-II): from individual species to whole genera.</title>
        <authorList>
            <person name="Goeker M."/>
        </authorList>
    </citation>
    <scope>NUCLEOTIDE SEQUENCE [LARGE SCALE GENOMIC DNA]</scope>
    <source>
        <strain evidence="5 6">DSM 25687</strain>
    </source>
</reference>
<gene>
    <name evidence="5" type="ORF">BC748_0104</name>
</gene>
<evidence type="ECO:0000256" key="2">
    <source>
        <dbReference type="SAM" id="MobiDB-lite"/>
    </source>
</evidence>
<evidence type="ECO:0000313" key="5">
    <source>
        <dbReference type="EMBL" id="TDP61690.1"/>
    </source>
</evidence>
<feature type="compositionally biased region" description="Low complexity" evidence="2">
    <location>
        <begin position="214"/>
        <end position="225"/>
    </location>
</feature>
<keyword evidence="3" id="KW-0812">Transmembrane</keyword>
<dbReference type="InterPro" id="IPR026444">
    <property type="entry name" value="Secre_tail"/>
</dbReference>
<name>A0A4R6QGG7_9FLAO</name>
<dbReference type="OrthoDB" id="1286805at2"/>
<dbReference type="Pfam" id="PF21722">
    <property type="entry name" value="Gly_rich_2"/>
    <property type="match status" value="1"/>
</dbReference>
<dbReference type="EMBL" id="SNXR01000002">
    <property type="protein sequence ID" value="TDP61690.1"/>
    <property type="molecule type" value="Genomic_DNA"/>
</dbReference>
<proteinExistence type="predicted"/>